<dbReference type="GO" id="GO:0005615">
    <property type="term" value="C:extracellular space"/>
    <property type="evidence" value="ECO:0007669"/>
    <property type="project" value="InterPro"/>
</dbReference>
<dbReference type="PANTHER" id="PTHR11461">
    <property type="entry name" value="SERINE PROTEASE INHIBITOR, SERPIN"/>
    <property type="match status" value="1"/>
</dbReference>
<feature type="domain" description="Serpin" evidence="1">
    <location>
        <begin position="59"/>
        <end position="162"/>
    </location>
</feature>
<keyword evidence="3" id="KW-1185">Reference proteome</keyword>
<dbReference type="EMBL" id="RIAX01000001">
    <property type="protein sequence ID" value="RNF41211.1"/>
    <property type="molecule type" value="Genomic_DNA"/>
</dbReference>
<dbReference type="SUPFAM" id="SSF56574">
    <property type="entry name" value="Serpins"/>
    <property type="match status" value="1"/>
</dbReference>
<dbReference type="AlphaFoldDB" id="A0A3M8PDG7"/>
<dbReference type="Gene3D" id="3.30.497.10">
    <property type="entry name" value="Antithrombin, subunit I, domain 2"/>
    <property type="match status" value="1"/>
</dbReference>
<dbReference type="GO" id="GO:0004867">
    <property type="term" value="F:serine-type endopeptidase inhibitor activity"/>
    <property type="evidence" value="ECO:0007669"/>
    <property type="project" value="InterPro"/>
</dbReference>
<evidence type="ECO:0000313" key="2">
    <source>
        <dbReference type="EMBL" id="RNF41211.1"/>
    </source>
</evidence>
<sequence>MQKTLQSFIIFGLMAGVAGCGTTQDAANSTGTDKTETPSMEIGNDIEYGEMDYELIADASNKLGMKMLKDLSSVEDENIFVSPTSLYMALAMVYNGAAGVTKDEIADVLEAEGLSPEEMNKANASLISMLSSDSEDIELNIANSIWVKDNYEFLGDFTKSSQD</sequence>
<gene>
    <name evidence="2" type="ORF">EEX84_02365</name>
</gene>
<dbReference type="InterPro" id="IPR042178">
    <property type="entry name" value="Serpin_sf_1"/>
</dbReference>
<dbReference type="OrthoDB" id="9764871at2"/>
<evidence type="ECO:0000259" key="1">
    <source>
        <dbReference type="Pfam" id="PF00079"/>
    </source>
</evidence>
<comment type="caution">
    <text evidence="2">The sequence shown here is derived from an EMBL/GenBank/DDBJ whole genome shotgun (WGS) entry which is preliminary data.</text>
</comment>
<organism evidence="2 3">
    <name type="scientific">Planococcus salinus</name>
    <dbReference type="NCBI Taxonomy" id="1848460"/>
    <lineage>
        <taxon>Bacteria</taxon>
        <taxon>Bacillati</taxon>
        <taxon>Bacillota</taxon>
        <taxon>Bacilli</taxon>
        <taxon>Bacillales</taxon>
        <taxon>Caryophanaceae</taxon>
        <taxon>Planococcus</taxon>
    </lineage>
</organism>
<dbReference type="InterPro" id="IPR036186">
    <property type="entry name" value="Serpin_sf"/>
</dbReference>
<evidence type="ECO:0000313" key="3">
    <source>
        <dbReference type="Proteomes" id="UP000275473"/>
    </source>
</evidence>
<dbReference type="PROSITE" id="PS51257">
    <property type="entry name" value="PROKAR_LIPOPROTEIN"/>
    <property type="match status" value="1"/>
</dbReference>
<proteinExistence type="predicted"/>
<dbReference type="Pfam" id="PF00079">
    <property type="entry name" value="Serpin"/>
    <property type="match status" value="1"/>
</dbReference>
<dbReference type="PANTHER" id="PTHR11461:SF211">
    <property type="entry name" value="GH10112P-RELATED"/>
    <property type="match status" value="1"/>
</dbReference>
<dbReference type="Proteomes" id="UP000275473">
    <property type="component" value="Unassembled WGS sequence"/>
</dbReference>
<dbReference type="InterPro" id="IPR023796">
    <property type="entry name" value="Serpin_dom"/>
</dbReference>
<name>A0A3M8PDG7_9BACL</name>
<dbReference type="InterPro" id="IPR000215">
    <property type="entry name" value="Serpin_fam"/>
</dbReference>
<accession>A0A3M8PDG7</accession>
<protein>
    <recommendedName>
        <fullName evidence="1">Serpin domain-containing protein</fullName>
    </recommendedName>
</protein>
<reference evidence="2 3" key="1">
    <citation type="journal article" date="2018" name="Int. J. Syst. Evol. Microbiol.">
        <title>Planococcus salinus sp. nov., a moderately halophilic bacterium isolated from a saline-alkali soil.</title>
        <authorList>
            <person name="Gan L."/>
        </authorList>
    </citation>
    <scope>NUCLEOTIDE SEQUENCE [LARGE SCALE GENOMIC DNA]</scope>
    <source>
        <strain evidence="2 3">LCB217</strain>
    </source>
</reference>